<feature type="transmembrane region" description="Helical" evidence="1">
    <location>
        <begin position="106"/>
        <end position="130"/>
    </location>
</feature>
<evidence type="ECO:0008006" key="4">
    <source>
        <dbReference type="Google" id="ProtNLM"/>
    </source>
</evidence>
<evidence type="ECO:0000256" key="1">
    <source>
        <dbReference type="SAM" id="Phobius"/>
    </source>
</evidence>
<keyword evidence="1" id="KW-0812">Transmembrane</keyword>
<reference evidence="2 3" key="1">
    <citation type="submission" date="2021-06" db="EMBL/GenBank/DDBJ databases">
        <title>Gemonas diversity in paddy soil.</title>
        <authorList>
            <person name="Liu G."/>
        </authorList>
    </citation>
    <scope>NUCLEOTIDE SEQUENCE [LARGE SCALE GENOMIC DNA]</scope>
    <source>
        <strain evidence="2 3">RG2</strain>
    </source>
</reference>
<keyword evidence="1" id="KW-0472">Membrane</keyword>
<sequence>MNRRETYLMGLAMLFFSGSIALCAAWISGIINPLFKDFPKEQIIINVVIYFTPYLVLLGNLQSGMKLHRIKSIEKGHKNAFNAYVSGTLISYAVYIAAFVVPVKSFAGGAAIIDGIWIFFSIAVTAALMWPAFKYKNIEI</sequence>
<gene>
    <name evidence="2" type="ORF">KP001_01400</name>
</gene>
<dbReference type="EMBL" id="CP077683">
    <property type="protein sequence ID" value="QXE91225.1"/>
    <property type="molecule type" value="Genomic_DNA"/>
</dbReference>
<evidence type="ECO:0000313" key="3">
    <source>
        <dbReference type="Proteomes" id="UP000683559"/>
    </source>
</evidence>
<organism evidence="2 3">
    <name type="scientific">Geomonas subterranea</name>
    <dbReference type="NCBI Taxonomy" id="2847989"/>
    <lineage>
        <taxon>Bacteria</taxon>
        <taxon>Pseudomonadati</taxon>
        <taxon>Thermodesulfobacteriota</taxon>
        <taxon>Desulfuromonadia</taxon>
        <taxon>Geobacterales</taxon>
        <taxon>Geobacteraceae</taxon>
        <taxon>Geomonas</taxon>
    </lineage>
</organism>
<feature type="transmembrane region" description="Helical" evidence="1">
    <location>
        <begin position="7"/>
        <end position="31"/>
    </location>
</feature>
<name>A0ABX8LKK0_9BACT</name>
<keyword evidence="3" id="KW-1185">Reference proteome</keyword>
<protein>
    <recommendedName>
        <fullName evidence="4">DUF2178 domain-containing protein</fullName>
    </recommendedName>
</protein>
<proteinExistence type="predicted"/>
<feature type="transmembrane region" description="Helical" evidence="1">
    <location>
        <begin position="43"/>
        <end position="61"/>
    </location>
</feature>
<dbReference type="Proteomes" id="UP000683559">
    <property type="component" value="Chromosome"/>
</dbReference>
<feature type="transmembrane region" description="Helical" evidence="1">
    <location>
        <begin position="81"/>
        <end position="100"/>
    </location>
</feature>
<dbReference type="RefSeq" id="WP_217287811.1">
    <property type="nucleotide sequence ID" value="NZ_CP077683.1"/>
</dbReference>
<evidence type="ECO:0000313" key="2">
    <source>
        <dbReference type="EMBL" id="QXE91225.1"/>
    </source>
</evidence>
<keyword evidence="1" id="KW-1133">Transmembrane helix</keyword>
<accession>A0ABX8LKK0</accession>